<evidence type="ECO:0000256" key="8">
    <source>
        <dbReference type="SAM" id="MobiDB-lite"/>
    </source>
</evidence>
<feature type="region of interest" description="Disordered" evidence="8">
    <location>
        <begin position="2148"/>
        <end position="2169"/>
    </location>
</feature>
<evidence type="ECO:0000256" key="5">
    <source>
        <dbReference type="ARBA" id="ARBA00022927"/>
    </source>
</evidence>
<dbReference type="Pfam" id="PF00787">
    <property type="entry name" value="PX"/>
    <property type="match status" value="1"/>
</dbReference>
<feature type="transmembrane region" description="Helical" evidence="9">
    <location>
        <begin position="2228"/>
        <end position="2248"/>
    </location>
</feature>
<evidence type="ECO:0000256" key="4">
    <source>
        <dbReference type="ARBA" id="ARBA00022692"/>
    </source>
</evidence>
<dbReference type="PROSITE" id="PS50850">
    <property type="entry name" value="MFS"/>
    <property type="match status" value="2"/>
</dbReference>
<dbReference type="GO" id="GO:0005768">
    <property type="term" value="C:endosome"/>
    <property type="evidence" value="ECO:0007669"/>
    <property type="project" value="UniProtKB-ARBA"/>
</dbReference>
<keyword evidence="3" id="KW-0813">Transport</keyword>
<dbReference type="InterPro" id="IPR020846">
    <property type="entry name" value="MFS_dom"/>
</dbReference>
<feature type="compositionally biased region" description="Pro residues" evidence="8">
    <location>
        <begin position="2150"/>
        <end position="2165"/>
    </location>
</feature>
<feature type="transmembrane region" description="Helical" evidence="9">
    <location>
        <begin position="1380"/>
        <end position="1402"/>
    </location>
</feature>
<feature type="transmembrane region" description="Helical" evidence="9">
    <location>
        <begin position="2043"/>
        <end position="2065"/>
    </location>
</feature>
<dbReference type="Pfam" id="PF09325">
    <property type="entry name" value="Vps5"/>
    <property type="match status" value="1"/>
</dbReference>
<keyword evidence="5" id="KW-0653">Protein transport</keyword>
<feature type="transmembrane region" description="Helical" evidence="9">
    <location>
        <begin position="1319"/>
        <end position="1339"/>
    </location>
</feature>
<dbReference type="InterPro" id="IPR027267">
    <property type="entry name" value="AH/BAR_dom_sf"/>
</dbReference>
<feature type="transmembrane region" description="Helical" evidence="9">
    <location>
        <begin position="485"/>
        <end position="512"/>
    </location>
</feature>
<keyword evidence="6 9" id="KW-1133">Transmembrane helix</keyword>
<dbReference type="CDD" id="cd17335">
    <property type="entry name" value="MFS_MFSD6"/>
    <property type="match status" value="1"/>
</dbReference>
<evidence type="ECO:0000256" key="7">
    <source>
        <dbReference type="ARBA" id="ARBA00023136"/>
    </source>
</evidence>
<proteinExistence type="inferred from homology"/>
<dbReference type="GO" id="GO:0035091">
    <property type="term" value="F:phosphatidylinositol binding"/>
    <property type="evidence" value="ECO:0007669"/>
    <property type="project" value="InterPro"/>
</dbReference>
<dbReference type="Pfam" id="PF12832">
    <property type="entry name" value="MFS_1_like"/>
    <property type="match status" value="1"/>
</dbReference>
<accession>A0A8J6I019</accession>
<dbReference type="CDD" id="cd17352">
    <property type="entry name" value="MFS_MCT_SLC16"/>
    <property type="match status" value="2"/>
</dbReference>
<feature type="transmembrane region" description="Helical" evidence="9">
    <location>
        <begin position="814"/>
        <end position="839"/>
    </location>
</feature>
<feature type="domain" description="PX" evidence="10">
    <location>
        <begin position="1"/>
        <end position="118"/>
    </location>
</feature>
<keyword evidence="4 9" id="KW-0812">Transmembrane</keyword>
<feature type="transmembrane region" description="Helical" evidence="9">
    <location>
        <begin position="456"/>
        <end position="478"/>
    </location>
</feature>
<dbReference type="Gene3D" id="1.20.1270.60">
    <property type="entry name" value="Arfaptin homology (AH) domain/BAR domain"/>
    <property type="match status" value="1"/>
</dbReference>
<feature type="transmembrane region" description="Helical" evidence="9">
    <location>
        <begin position="872"/>
        <end position="893"/>
    </location>
</feature>
<keyword evidence="7 9" id="KW-0472">Membrane</keyword>
<dbReference type="PROSITE" id="PS50195">
    <property type="entry name" value="PX"/>
    <property type="match status" value="1"/>
</dbReference>
<comment type="caution">
    <text evidence="12">The sequence shown here is derived from an EMBL/GenBank/DDBJ whole genome shotgun (WGS) entry which is preliminary data.</text>
</comment>
<feature type="transmembrane region" description="Helical" evidence="9">
    <location>
        <begin position="1139"/>
        <end position="1160"/>
    </location>
</feature>
<feature type="transmembrane region" description="Helical" evidence="9">
    <location>
        <begin position="549"/>
        <end position="568"/>
    </location>
</feature>
<dbReference type="FunFam" id="1.20.1270.60:FF:000008">
    <property type="entry name" value="Sorting nexin"/>
    <property type="match status" value="1"/>
</dbReference>
<dbReference type="InterPro" id="IPR011701">
    <property type="entry name" value="MFS"/>
</dbReference>
<reference evidence="12" key="2">
    <citation type="submission" date="2021-08" db="EMBL/GenBank/DDBJ databases">
        <authorList>
            <person name="Eriksson T."/>
        </authorList>
    </citation>
    <scope>NUCLEOTIDE SEQUENCE</scope>
    <source>
        <strain evidence="12">Stoneville</strain>
        <tissue evidence="12">Whole head</tissue>
    </source>
</reference>
<dbReference type="CDD" id="cd06892">
    <property type="entry name" value="PX_SNX5_like"/>
    <property type="match status" value="1"/>
</dbReference>
<dbReference type="SUPFAM" id="SSF103657">
    <property type="entry name" value="BAR/IMD domain-like"/>
    <property type="match status" value="1"/>
</dbReference>
<dbReference type="FunFam" id="3.30.1520.10:FF:000001">
    <property type="entry name" value="Sorting nexin"/>
    <property type="match status" value="1"/>
</dbReference>
<organism evidence="12 13">
    <name type="scientific">Tenebrio molitor</name>
    <name type="common">Yellow mealworm beetle</name>
    <dbReference type="NCBI Taxonomy" id="7067"/>
    <lineage>
        <taxon>Eukaryota</taxon>
        <taxon>Metazoa</taxon>
        <taxon>Ecdysozoa</taxon>
        <taxon>Arthropoda</taxon>
        <taxon>Hexapoda</taxon>
        <taxon>Insecta</taxon>
        <taxon>Pterygota</taxon>
        <taxon>Neoptera</taxon>
        <taxon>Endopterygota</taxon>
        <taxon>Coleoptera</taxon>
        <taxon>Polyphaga</taxon>
        <taxon>Cucujiformia</taxon>
        <taxon>Tenebrionidae</taxon>
        <taxon>Tenebrio</taxon>
    </lineage>
</organism>
<dbReference type="InterPro" id="IPR036259">
    <property type="entry name" value="MFS_trans_sf"/>
</dbReference>
<feature type="region of interest" description="Disordered" evidence="8">
    <location>
        <begin position="2414"/>
        <end position="2439"/>
    </location>
</feature>
<keyword evidence="13" id="KW-1185">Reference proteome</keyword>
<dbReference type="InterPro" id="IPR050327">
    <property type="entry name" value="Proton-linked_MCT"/>
</dbReference>
<feature type="transmembrane region" description="Helical" evidence="9">
    <location>
        <begin position="1045"/>
        <end position="1065"/>
    </location>
</feature>
<dbReference type="Gene3D" id="3.30.1520.10">
    <property type="entry name" value="Phox-like domain"/>
    <property type="match status" value="1"/>
</dbReference>
<feature type="transmembrane region" description="Helical" evidence="9">
    <location>
        <begin position="2085"/>
        <end position="2102"/>
    </location>
</feature>
<evidence type="ECO:0000256" key="6">
    <source>
        <dbReference type="ARBA" id="ARBA00022989"/>
    </source>
</evidence>
<feature type="transmembrane region" description="Helical" evidence="9">
    <location>
        <begin position="980"/>
        <end position="1006"/>
    </location>
</feature>
<dbReference type="GO" id="GO:0008028">
    <property type="term" value="F:monocarboxylic acid transmembrane transporter activity"/>
    <property type="evidence" value="ECO:0007669"/>
    <property type="project" value="TreeGrafter"/>
</dbReference>
<evidence type="ECO:0000256" key="9">
    <source>
        <dbReference type="SAM" id="Phobius"/>
    </source>
</evidence>
<feature type="transmembrane region" description="Helical" evidence="9">
    <location>
        <begin position="429"/>
        <end position="450"/>
    </location>
</feature>
<feature type="transmembrane region" description="Helical" evidence="9">
    <location>
        <begin position="1863"/>
        <end position="1882"/>
    </location>
</feature>
<protein>
    <submittedName>
        <fullName evidence="12">Uncharacterized protein</fullName>
    </submittedName>
</protein>
<gene>
    <name evidence="12" type="ORF">GEV33_000076</name>
</gene>
<feature type="transmembrane region" description="Helical" evidence="9">
    <location>
        <begin position="936"/>
        <end position="954"/>
    </location>
</feature>
<dbReference type="SUPFAM" id="SSF103473">
    <property type="entry name" value="MFS general substrate transporter"/>
    <property type="match status" value="4"/>
</dbReference>
<feature type="transmembrane region" description="Helical" evidence="9">
    <location>
        <begin position="1570"/>
        <end position="1593"/>
    </location>
</feature>
<evidence type="ECO:0000256" key="3">
    <source>
        <dbReference type="ARBA" id="ARBA00022448"/>
    </source>
</evidence>
<feature type="transmembrane region" description="Helical" evidence="9">
    <location>
        <begin position="2381"/>
        <end position="2401"/>
    </location>
</feature>
<feature type="transmembrane region" description="Helical" evidence="9">
    <location>
        <begin position="1071"/>
        <end position="1101"/>
    </location>
</feature>
<feature type="transmembrane region" description="Helical" evidence="9">
    <location>
        <begin position="1254"/>
        <end position="1276"/>
    </location>
</feature>
<feature type="transmembrane region" description="Helical" evidence="9">
    <location>
        <begin position="1108"/>
        <end position="1127"/>
    </location>
</feature>
<feature type="transmembrane region" description="Helical" evidence="9">
    <location>
        <begin position="1480"/>
        <end position="1496"/>
    </location>
</feature>
<feature type="transmembrane region" description="Helical" evidence="9">
    <location>
        <begin position="2290"/>
        <end position="2307"/>
    </location>
</feature>
<dbReference type="CDD" id="cd07621">
    <property type="entry name" value="BAR_SNX5_6"/>
    <property type="match status" value="1"/>
</dbReference>
<feature type="transmembrane region" description="Helical" evidence="9">
    <location>
        <begin position="1345"/>
        <end position="1368"/>
    </location>
</feature>
<comment type="similarity">
    <text evidence="2">Belongs to the sorting nexin family.</text>
</comment>
<dbReference type="Pfam" id="PF07690">
    <property type="entry name" value="MFS_1"/>
    <property type="match status" value="3"/>
</dbReference>
<dbReference type="Proteomes" id="UP000719412">
    <property type="component" value="Unassembled WGS sequence"/>
</dbReference>
<feature type="transmembrane region" description="Helical" evidence="9">
    <location>
        <begin position="391"/>
        <end position="417"/>
    </location>
</feature>
<feature type="transmembrane region" description="Helical" evidence="9">
    <location>
        <begin position="782"/>
        <end position="802"/>
    </location>
</feature>
<feature type="transmembrane region" description="Helical" evidence="9">
    <location>
        <begin position="1605"/>
        <end position="1623"/>
    </location>
</feature>
<dbReference type="GO" id="GO:0015031">
    <property type="term" value="P:protein transport"/>
    <property type="evidence" value="ECO:0007669"/>
    <property type="project" value="UniProtKB-KW"/>
</dbReference>
<comment type="subcellular location">
    <subcellularLocation>
        <location evidence="1">Membrane</location>
        <topology evidence="1">Multi-pass membrane protein</topology>
    </subcellularLocation>
</comment>
<feature type="transmembrane region" description="Helical" evidence="9">
    <location>
        <begin position="1508"/>
        <end position="1527"/>
    </location>
</feature>
<feature type="transmembrane region" description="Helical" evidence="9">
    <location>
        <begin position="905"/>
        <end position="924"/>
    </location>
</feature>
<dbReference type="PANTHER" id="PTHR11360:SF238">
    <property type="entry name" value="SD10469P"/>
    <property type="match status" value="1"/>
</dbReference>
<dbReference type="InterPro" id="IPR015404">
    <property type="entry name" value="Vps5_C"/>
</dbReference>
<feature type="transmembrane region" description="Helical" evidence="9">
    <location>
        <begin position="1443"/>
        <end position="1468"/>
    </location>
</feature>
<dbReference type="GO" id="GO:0016020">
    <property type="term" value="C:membrane"/>
    <property type="evidence" value="ECO:0007669"/>
    <property type="project" value="UniProtKB-SubCell"/>
</dbReference>
<feature type="transmembrane region" description="Helical" evidence="9">
    <location>
        <begin position="1539"/>
        <end position="1564"/>
    </location>
</feature>
<feature type="domain" description="Major facilitator superfamily (MFS) profile" evidence="11">
    <location>
        <begin position="981"/>
        <end position="1434"/>
    </location>
</feature>
<evidence type="ECO:0000313" key="12">
    <source>
        <dbReference type="EMBL" id="KAH0822716.1"/>
    </source>
</evidence>
<feature type="transmembrane region" description="Helical" evidence="9">
    <location>
        <begin position="2260"/>
        <end position="2278"/>
    </location>
</feature>
<dbReference type="InterPro" id="IPR024989">
    <property type="entry name" value="MFS_assoc_dom"/>
</dbReference>
<name>A0A8J6I019_TENMO</name>
<dbReference type="SUPFAM" id="SSF64268">
    <property type="entry name" value="PX domain"/>
    <property type="match status" value="1"/>
</dbReference>
<dbReference type="PANTHER" id="PTHR11360">
    <property type="entry name" value="MONOCARBOXYLATE TRANSPORTER"/>
    <property type="match status" value="1"/>
</dbReference>
<evidence type="ECO:0000259" key="11">
    <source>
        <dbReference type="PROSITE" id="PS50850"/>
    </source>
</evidence>
<feature type="transmembrane region" description="Helical" evidence="9">
    <location>
        <begin position="1923"/>
        <end position="1941"/>
    </location>
</feature>
<evidence type="ECO:0000259" key="10">
    <source>
        <dbReference type="PROSITE" id="PS50195"/>
    </source>
</evidence>
<feature type="domain" description="Major facilitator superfamily (MFS) profile" evidence="11">
    <location>
        <begin position="392"/>
        <end position="960"/>
    </location>
</feature>
<reference evidence="12" key="1">
    <citation type="journal article" date="2020" name="J Insects Food Feed">
        <title>The yellow mealworm (Tenebrio molitor) genome: a resource for the emerging insects as food and feed industry.</title>
        <authorList>
            <person name="Eriksson T."/>
            <person name="Andere A."/>
            <person name="Kelstrup H."/>
            <person name="Emery V."/>
            <person name="Picard C."/>
        </authorList>
    </citation>
    <scope>NUCLEOTIDE SEQUENCE</scope>
    <source>
        <strain evidence="12">Stoneville</strain>
        <tissue evidence="12">Whole head</tissue>
    </source>
</reference>
<feature type="transmembrane region" description="Helical" evidence="9">
    <location>
        <begin position="518"/>
        <end position="542"/>
    </location>
</feature>
<evidence type="ECO:0000313" key="13">
    <source>
        <dbReference type="Proteomes" id="UP000719412"/>
    </source>
</evidence>
<feature type="transmembrane region" description="Helical" evidence="9">
    <location>
        <begin position="845"/>
        <end position="865"/>
    </location>
</feature>
<sequence>MKNFQKSEFLVVRQHEEFIWLHDRYEEDPKYAGYIIPPPPPRPNFDASREKLQRLGEGEGTMTKEEFTKMKQELEAEYLATFKKTVAMHEVFLTRLASHSIFREDSHLHVFLEYDQDLCARPKGKLQQLGGLVKSIGNTTDQYYLNATVRDVNDFFEQQMNSLTEYHNQLKEATSRTDKMTEKHKELADSYIKISGGILQLANNDPGPLDKFLAKVSDTFERARKIESRIASDQDLKLADTLRYYMRDSQAARALLVRRLKCLVNYENANRTLEKARHKNKDIHAAEAAQSQACEQFEAISAQAKEELLDFKTRRLHAFRKSQPVSVEVNAGKIIECAPVNDCGNAKNEYLQVPTSSQDDTKCSPEETQPVESDFIQEDEAEVVVPPDGGWGWMVVFASFMCNLIVDGIIFSFGSFLTPISKEFGVSEARVALVGSLMSGFYLIAGPFASAVANRYGFRLVAIGGSLLGAAAFALANFATNVDYLCIVFGVLGGIGFGLIYVPSIITVGFYFEKWRALATGIGVCGSGIGTFMFAPITTALIESLGWRTALLCQGAIVFSSVVFGLLYRPLKPTKVREIANKDEEEKELQMDPSKLPPITKMKMEKALEAMKSSESCHASQSSLNRVLGVNNNANYPRVSDVYHTISIPQQRVLDIYCYEKRLSVPFITNEDKVEGKECLLETKGSNPMIVPKSARSGSVTDQEVNRPMYRDDIFFSASLTRLPQYTSRTSIAYNLSVTRLPTKNDIDEEKKRSCKLCPEAVKRTLATMLDFSLLKSPTFQILAWGGFLTMMGFYVPFMFLVDRAENAGMLKEYTLFIISVIGIANTIGRVLCGVLSSFPGVNALFVTNAALTIGGIATIFSGFSMTPEFQFTYAAVFGLSISCFASLRSIIVVDLLGLEKLTNAFGLLLLFQGVAAVFGAPIAGAFKVATGNYDASFYLSGGLLLASAVIVSVSKEEYPMRSNENVVETTAIVPPDGGWGWIIVVSSFFCNFMIDGVLYTFGIFLNHISETFEVHPTKVALGNSIMVGCYAMSGPITCMIINKCGFQVVGIIGGITAATAYFTSTLIPSIYAFIPILGVLGGIGFGMMYLPAIVVVGYYFERWRAMATSVAVTGSALGIMTFPLIMEELLKELHWKKKFYVIAAGLLITSILALTYLPLKPVRVLIKDNQIIEVLGKVPPQDASTSDGQKPKKKKKCCSWCRKYGRPEQGEIMISTSLLTLKSHTSAIDEHKVEKKMKFTNIIDITLLKSPSFLLLVMSGLISFLGLFVPFTYIAQRAEETGVSPEISHFLYTALGVSNAVGRLLSGLCSSFPQFTPLTVSYIHITICGLVTIGSYFVTDVYSHFIYICLFGITSACIAAIRAPIVADMLGLDRLASAYSLLMIFYGFAGFMGLPIAGAIITSQHSYNASFLYAGCVLTVSAVIQSEDFIDTTITVPPDGGWGWIVVLGSFLCNFVADGAIYTFGIFLDDISRTYHTKATVVAIGNSLMTGFYYFSGPITCALVNRLGFQVTGFLGGVIAAIAFMFSTMTTSISGFLVVFGVIGGFGFSLVYVPSVVVIGFYFERWRALATSIAVTGSAAGIIGFPMIIEGILAKCSWQTKFKVISGGCVMASCLALVYRPLRATHVLTKDKKLIQYISGDTFDSIGSFHLEEKPRLLDKLLKRFHNAMYPTASQLHKESTFVMNFPEGPSTSSVFISSVPEGSATTFMKVTPSKIDEKFDRLSTVFEDEKPKRNKFKDCLRKLCCGYKCCKWCCGSTNKNRPICYCKWTSIPSDGTRSVPVFRFGVSVSRMENRDYEYPGAGMPQPQPGVRPMVDPEAQGEVDPTMYPQPKEATHKIRGKSDVLEMFFGPVDQELLIVKSFYFFFYSAFGSLFPLMGVYFKQMGMNASQCGFLIGIRPFVEFLSAPFWGSLADRWQKGKMLLLASLAAWIIFTVPLGSIQPPPTSCMEIKNNSPILIAPNVNARLINKRSIMMDKQSQDAEHAHEFFRHARSERSTLPLLNAGQSPINVEYAANYKPQDHESWVQPIISSIVYRTQDIQKAFFLLILLVIIGEFFSAPAITLADSAVITLLGEDADRYGHQRMFGSLGWGLAMFFVGIALDHSTAFPNHPCGPDKKEKNYTICFATFSVLMGAALITATQITFKYDDPPPPPLPDSEKPPPPLSHEDQLQAQLAEQLQLPSLADTRAAVPSQPAEEKTKVFAQTTREMPEWVTVLQQFKNLKCASFLFVAWFMGFGIGLIFTFLFWHLQDYGGSPTLFGVASVINHISEIFAYFFSFRLIRQMGHVKVLCLGLIGNTLRFLYISWLSNPWWVLPFEFMQGITHAAVWAACCSYLAHNSPPQLRSSAQGVLQGIHHGLGRGCGAVIGGLFVNSFGSTATFRGYGVTCLVVLGAFIFINFYRVDQGFVSDLPQTEDPRQVAEETSHLAPHGVPSNPIPRALSSTKLHELSQQDGYGATYQMGQGGTLDIPGGGGANPFTQGAPDQRYTGFQRNRTILQMNTNLVQFPCGFSSEFTTLQTQQPLTTASCSYDW</sequence>
<dbReference type="EMBL" id="JABDTM020000088">
    <property type="protein sequence ID" value="KAH0822716.1"/>
    <property type="molecule type" value="Genomic_DNA"/>
</dbReference>
<evidence type="ECO:0000256" key="1">
    <source>
        <dbReference type="ARBA" id="ARBA00004141"/>
    </source>
</evidence>
<dbReference type="InterPro" id="IPR001683">
    <property type="entry name" value="PX_dom"/>
</dbReference>
<dbReference type="Gene3D" id="1.20.1250.20">
    <property type="entry name" value="MFS general substrate transporter like domains"/>
    <property type="match status" value="7"/>
</dbReference>
<evidence type="ECO:0000256" key="2">
    <source>
        <dbReference type="ARBA" id="ARBA00010883"/>
    </source>
</evidence>
<dbReference type="InterPro" id="IPR036871">
    <property type="entry name" value="PX_dom_sf"/>
</dbReference>
<feature type="compositionally biased region" description="Basic and acidic residues" evidence="8">
    <location>
        <begin position="2415"/>
        <end position="2425"/>
    </location>
</feature>